<dbReference type="AlphaFoldDB" id="A0A2G8KSY6"/>
<keyword evidence="1" id="KW-0677">Repeat</keyword>
<dbReference type="STRING" id="307972.A0A2G8KSY6"/>
<dbReference type="InterPro" id="IPR039226">
    <property type="entry name" value="Ski3/TTC37"/>
</dbReference>
<dbReference type="InterPro" id="IPR011990">
    <property type="entry name" value="TPR-like_helical_dom_sf"/>
</dbReference>
<name>A0A2G8KSY6_STIJA</name>
<dbReference type="PANTHER" id="PTHR15704">
    <property type="entry name" value="SUPERKILLER 3 PROTEIN-RELATED"/>
    <property type="match status" value="1"/>
</dbReference>
<keyword evidence="5" id="KW-1185">Reference proteome</keyword>
<feature type="chain" id="PRO_5013788905" evidence="3">
    <location>
        <begin position="18"/>
        <end position="519"/>
    </location>
</feature>
<dbReference type="GO" id="GO:0006401">
    <property type="term" value="P:RNA catabolic process"/>
    <property type="evidence" value="ECO:0007669"/>
    <property type="project" value="InterPro"/>
</dbReference>
<feature type="signal peptide" evidence="3">
    <location>
        <begin position="1"/>
        <end position="17"/>
    </location>
</feature>
<organism evidence="4 5">
    <name type="scientific">Stichopus japonicus</name>
    <name type="common">Sea cucumber</name>
    <dbReference type="NCBI Taxonomy" id="307972"/>
    <lineage>
        <taxon>Eukaryota</taxon>
        <taxon>Metazoa</taxon>
        <taxon>Echinodermata</taxon>
        <taxon>Eleutherozoa</taxon>
        <taxon>Echinozoa</taxon>
        <taxon>Holothuroidea</taxon>
        <taxon>Aspidochirotacea</taxon>
        <taxon>Aspidochirotida</taxon>
        <taxon>Stichopodidae</taxon>
        <taxon>Apostichopus</taxon>
    </lineage>
</organism>
<evidence type="ECO:0000256" key="2">
    <source>
        <dbReference type="ARBA" id="ARBA00022803"/>
    </source>
</evidence>
<reference evidence="4 5" key="1">
    <citation type="journal article" date="2017" name="PLoS Biol.">
        <title>The sea cucumber genome provides insights into morphological evolution and visceral regeneration.</title>
        <authorList>
            <person name="Zhang X."/>
            <person name="Sun L."/>
            <person name="Yuan J."/>
            <person name="Sun Y."/>
            <person name="Gao Y."/>
            <person name="Zhang L."/>
            <person name="Li S."/>
            <person name="Dai H."/>
            <person name="Hamel J.F."/>
            <person name="Liu C."/>
            <person name="Yu Y."/>
            <person name="Liu S."/>
            <person name="Lin W."/>
            <person name="Guo K."/>
            <person name="Jin S."/>
            <person name="Xu P."/>
            <person name="Storey K.B."/>
            <person name="Huan P."/>
            <person name="Zhang T."/>
            <person name="Zhou Y."/>
            <person name="Zhang J."/>
            <person name="Lin C."/>
            <person name="Li X."/>
            <person name="Xing L."/>
            <person name="Huo D."/>
            <person name="Sun M."/>
            <person name="Wang L."/>
            <person name="Mercier A."/>
            <person name="Li F."/>
            <person name="Yang H."/>
            <person name="Xiang J."/>
        </authorList>
    </citation>
    <scope>NUCLEOTIDE SEQUENCE [LARGE SCALE GENOMIC DNA]</scope>
    <source>
        <strain evidence="4">Shaxun</strain>
        <tissue evidence="4">Muscle</tissue>
    </source>
</reference>
<dbReference type="PANTHER" id="PTHR15704:SF7">
    <property type="entry name" value="SUPERKILLER COMPLEX PROTEIN 3"/>
    <property type="match status" value="1"/>
</dbReference>
<evidence type="ECO:0000313" key="4">
    <source>
        <dbReference type="EMBL" id="PIK51118.1"/>
    </source>
</evidence>
<sequence>MFFHLFFIFYKLRPSSCVEELEKCSDDSERLLAARVNFARCLSACGMTDEALKQYEAVGSSADENSRLGYALCLYKAGNYERCFQVYQEALEACESGDSEAHILAALGMVAYKCDNVTQAKTMLFKSSQKIPPSGPGLKALCAVGLLSGDATLSHAVITELEKQSTGVSMVKGLTVLKSALLIMEGQKDKALATVVSSIHRYPWLPDIWQTAAEVIIHSGACQAEIAALAMLKAHHFQKSPSGSSLQIRALCNLAAGQFRKKSSGAESCLKSVQRAVFLFPDDVGNWSLLLASLISEALVYNTEQKKAVIDLLINRVHHKVKLMKNSPMEHWSVVLSLWWSLQQCQYDRCMELANTYTEWYDYPKPVVSEIQMISALAETLKLNRRFWELENLSNAKRLILEELQSCVSLQLLGSLYQRGRCFAAAEHCYRQALVRAEGNQALVLMKMCKFALDAAASAKKGFQTVLDSPNSSTVAASVARYNLIKLLRSKDKPTAMNILEEAKEAGDPNLQHLMKLID</sequence>
<comment type="caution">
    <text evidence="4">The sequence shown here is derived from an EMBL/GenBank/DDBJ whole genome shotgun (WGS) entry which is preliminary data.</text>
</comment>
<evidence type="ECO:0000256" key="1">
    <source>
        <dbReference type="ARBA" id="ARBA00022737"/>
    </source>
</evidence>
<proteinExistence type="predicted"/>
<evidence type="ECO:0000256" key="3">
    <source>
        <dbReference type="SAM" id="SignalP"/>
    </source>
</evidence>
<dbReference type="Gene3D" id="1.25.40.10">
    <property type="entry name" value="Tetratricopeptide repeat domain"/>
    <property type="match status" value="2"/>
</dbReference>
<dbReference type="Proteomes" id="UP000230750">
    <property type="component" value="Unassembled WGS sequence"/>
</dbReference>
<dbReference type="SUPFAM" id="SSF48452">
    <property type="entry name" value="TPR-like"/>
    <property type="match status" value="1"/>
</dbReference>
<accession>A0A2G8KSY6</accession>
<protein>
    <submittedName>
        <fullName evidence="4">Putative tetratricopeptide repeat protein 37-like</fullName>
    </submittedName>
</protein>
<evidence type="ECO:0000313" key="5">
    <source>
        <dbReference type="Proteomes" id="UP000230750"/>
    </source>
</evidence>
<dbReference type="OrthoDB" id="421075at2759"/>
<dbReference type="EMBL" id="MRZV01000389">
    <property type="protein sequence ID" value="PIK51118.1"/>
    <property type="molecule type" value="Genomic_DNA"/>
</dbReference>
<keyword evidence="2" id="KW-0802">TPR repeat</keyword>
<keyword evidence="3" id="KW-0732">Signal</keyword>
<gene>
    <name evidence="4" type="ORF">BSL78_11999</name>
</gene>
<dbReference type="GO" id="GO:0055087">
    <property type="term" value="C:Ski complex"/>
    <property type="evidence" value="ECO:0007669"/>
    <property type="project" value="InterPro"/>
</dbReference>